<feature type="transmembrane region" description="Helical" evidence="1">
    <location>
        <begin position="20"/>
        <end position="38"/>
    </location>
</feature>
<protein>
    <submittedName>
        <fullName evidence="2">Uncharacterized protein</fullName>
    </submittedName>
</protein>
<name>A0A0C4Y4K8_ACIBA</name>
<evidence type="ECO:0000256" key="1">
    <source>
        <dbReference type="SAM" id="Phobius"/>
    </source>
</evidence>
<geneLocation type="plasmid" evidence="2">
    <name>pAZJ221</name>
</geneLocation>
<gene>
    <name evidence="2" type="ORF">NG19_0054</name>
</gene>
<evidence type="ECO:0000313" key="2">
    <source>
        <dbReference type="EMBL" id="AJF79890.1"/>
    </source>
</evidence>
<reference evidence="2" key="1">
    <citation type="submission" date="2014-10" db="EMBL/GenBank/DDBJ databases">
        <authorList>
            <person name="Liu L."/>
            <person name="Ji S."/>
            <person name="Ruan Z."/>
            <person name="Fu Y."/>
            <person name="Fu Y."/>
            <person name="Wang Y."/>
            <person name="Yu Y."/>
        </authorList>
    </citation>
    <scope>NUCLEOTIDE SEQUENCE</scope>
    <source>
        <strain evidence="2">A221</strain>
        <plasmid evidence="2">pAZJ221</plasmid>
    </source>
</reference>
<dbReference type="AlphaFoldDB" id="A0A0C4Y4K8"/>
<organism evidence="2">
    <name type="scientific">Acinetobacter baumannii</name>
    <dbReference type="NCBI Taxonomy" id="470"/>
    <lineage>
        <taxon>Bacteria</taxon>
        <taxon>Pseudomonadati</taxon>
        <taxon>Pseudomonadota</taxon>
        <taxon>Gammaproteobacteria</taxon>
        <taxon>Moraxellales</taxon>
        <taxon>Moraxellaceae</taxon>
        <taxon>Acinetobacter</taxon>
        <taxon>Acinetobacter calcoaceticus/baumannii complex</taxon>
    </lineage>
</organism>
<keyword evidence="1" id="KW-0472">Membrane</keyword>
<sequence>MENKEPKTRSNSMIDRLTFIASSALIALLVTAPLIFYIDYRKVKIGTINVQSLVVEHERNLTNLLYQGVKNTESDQVDLTQQTKIAEVENQRFAKKLDIAVKKVSEECNCILINKAALLADTTRATDYTQQVKSALKD</sequence>
<reference evidence="2" key="2">
    <citation type="journal article" date="2015" name="Antimicrob. Agents Chemother.">
        <title>Dissemination of blaOXA-23 in Acinetobacter spp. in China: Main Roles of Conjugative Plasmid pAZJ221 and Transposon Tn2009.</title>
        <authorList>
            <person name="Liu L.L."/>
            <person name="Ji S.J."/>
            <person name="Ruan Z."/>
            <person name="Fu Y."/>
            <person name="Fu Y.Q."/>
            <person name="Wang Y.F."/>
            <person name="Yu Y.S."/>
        </authorList>
    </citation>
    <scope>NUCLEOTIDE SEQUENCE</scope>
    <source>
        <strain evidence="2">A221</strain>
        <plasmid evidence="2">pAZJ221</plasmid>
    </source>
</reference>
<keyword evidence="1" id="KW-1133">Transmembrane helix</keyword>
<dbReference type="RefSeq" id="WP_000428142.1">
    <property type="nucleotide sequence ID" value="NZ_CP018144.1"/>
</dbReference>
<accession>A0A0C4Y4K8</accession>
<keyword evidence="1" id="KW-0812">Transmembrane</keyword>
<dbReference type="EMBL" id="KM922672">
    <property type="protein sequence ID" value="AJF79890.1"/>
    <property type="molecule type" value="Genomic_DNA"/>
</dbReference>
<keyword evidence="2" id="KW-0614">Plasmid</keyword>
<dbReference type="PATRIC" id="fig|470.1342.peg.3865"/>
<proteinExistence type="predicted"/>